<evidence type="ECO:0000313" key="3">
    <source>
        <dbReference type="EMBL" id="MCG2614297.1"/>
    </source>
</evidence>
<dbReference type="Gene3D" id="3.20.20.520">
    <property type="entry name" value="Glycosyl hydrolase family 115"/>
    <property type="match status" value="1"/>
</dbReference>
<dbReference type="PANTHER" id="PTHR37842">
    <property type="match status" value="1"/>
</dbReference>
<keyword evidence="1 3" id="KW-0378">Hydrolase</keyword>
<reference evidence="3" key="1">
    <citation type="submission" date="2022-01" db="EMBL/GenBank/DDBJ databases">
        <authorList>
            <person name="Jo J.-H."/>
            <person name="Im W.-T."/>
        </authorList>
    </citation>
    <scope>NUCLEOTIDE SEQUENCE</scope>
    <source>
        <strain evidence="3">NA20</strain>
    </source>
</reference>
<dbReference type="Pfam" id="PF15979">
    <property type="entry name" value="Glyco_hydro_115"/>
    <property type="match status" value="1"/>
</dbReference>
<dbReference type="Gene3D" id="2.60.120.1620">
    <property type="match status" value="1"/>
</dbReference>
<organism evidence="3 4">
    <name type="scientific">Terrimonas ginsenosidimutans</name>
    <dbReference type="NCBI Taxonomy" id="2908004"/>
    <lineage>
        <taxon>Bacteria</taxon>
        <taxon>Pseudomonadati</taxon>
        <taxon>Bacteroidota</taxon>
        <taxon>Chitinophagia</taxon>
        <taxon>Chitinophagales</taxon>
        <taxon>Chitinophagaceae</taxon>
        <taxon>Terrimonas</taxon>
    </lineage>
</organism>
<accession>A0ABS9KPP2</accession>
<dbReference type="RefSeq" id="WP_237870587.1">
    <property type="nucleotide sequence ID" value="NZ_JAKLTR010000004.1"/>
</dbReference>
<comment type="caution">
    <text evidence="3">The sequence shown here is derived from an EMBL/GenBank/DDBJ whole genome shotgun (WGS) entry which is preliminary data.</text>
</comment>
<name>A0ABS9KPP2_9BACT</name>
<dbReference type="PANTHER" id="PTHR37842:SF2">
    <property type="entry name" value="GYLCOSYL HYDROLASE 115 C-TERMINAL DOMAIN-CONTAINING PROTEIN"/>
    <property type="match status" value="1"/>
</dbReference>
<dbReference type="EMBL" id="JAKLTR010000004">
    <property type="protein sequence ID" value="MCG2614297.1"/>
    <property type="molecule type" value="Genomic_DNA"/>
</dbReference>
<proteinExistence type="predicted"/>
<sequence>MKKRLLLFITTVLAIYGQAQSLISEKASPLFFSLKEATICVDPNDHELVRQSAILLQTDLEKVTGIKPAISSTITGKTSIVIGSADRSSLIRSLAAKKTINLTGINQQWEAFTWKSNNNQLIIAGSDRRGTAFGVFELSKQIGVSPWYWWADVPVKAKKELFFKKNQTHTDKPSVKYRGIFINDEAPALSGWSKEKFGGFNHFFYEKVFELILRLKGNYLWPAMWGNAFYDDDSLNIKMADKYGIVIGTSHHEPLMRAHDEWRRHGTGKWNYDSNKVKLQEFWRGGMQRATNEKIVSVGMRGDGDEPMSRETATDLLERIVKDQREIIADVTGKPAEQTPQLWALYKEVQDYYDKGMRVPDDVTLLLCDDNWGNLRKLPKPTDKKRKGGYGIYYHFDYVGGPRNYKWLNTNPLPRVWEQMHLAWKHDVKDIWIVNVGDIKPMELPISFFLDYAWNPDKIGPTDIQKYTDSWAAAQFGTEHSKEIGEILAKYAKFNGRRKPELLDARTYTLPSEWHTVVNDYNDLLKKTEQINSQLPAAYKDAFFQLVLHPVKACANLNEMYYNAALNKNASTNKWIEANGYADNVRKLYENDSLITLQYHQLNGGKWNHMMSQKHIGYTSWQEPRWQRMPAVTYLPADSAVAPSDSVLAYIQPHLTAGTKSRGNTFLEKQGSGVSIDATNYTTAVNAGPVKWQILPDHGRTASAITAFPVTAPAQTPRKTSPHLQYDVFTSSTGDFSIHTYHSPSLNFYSSEEGLQYAISIDDETPQIISINKEDKNSISGIWNKWVSESIIIKTTKHKISKPGMHTVKYWMVTPGPVLQKIVVDFGNVKPSYLGPEETILTKEKK</sequence>
<evidence type="ECO:0000313" key="4">
    <source>
        <dbReference type="Proteomes" id="UP001165367"/>
    </source>
</evidence>
<dbReference type="GO" id="GO:0016787">
    <property type="term" value="F:hydrolase activity"/>
    <property type="evidence" value="ECO:0007669"/>
    <property type="project" value="UniProtKB-KW"/>
</dbReference>
<protein>
    <submittedName>
        <fullName evidence="3">Glycosyl hydrolase 115 family protein</fullName>
    </submittedName>
</protein>
<dbReference type="InterPro" id="IPR042301">
    <property type="entry name" value="GH115_sf"/>
</dbReference>
<dbReference type="Gene3D" id="3.30.379.10">
    <property type="entry name" value="Chitobiase/beta-hexosaminidase domain 2-like"/>
    <property type="match status" value="1"/>
</dbReference>
<gene>
    <name evidence="3" type="ORF">LZZ85_08385</name>
</gene>
<evidence type="ECO:0000259" key="2">
    <source>
        <dbReference type="Pfam" id="PF17829"/>
    </source>
</evidence>
<dbReference type="Proteomes" id="UP001165367">
    <property type="component" value="Unassembled WGS sequence"/>
</dbReference>
<dbReference type="InterPro" id="IPR041437">
    <property type="entry name" value="GH115_C"/>
</dbReference>
<dbReference type="InterPro" id="IPR031924">
    <property type="entry name" value="GH115"/>
</dbReference>
<dbReference type="SUPFAM" id="SSF55545">
    <property type="entry name" value="beta-N-acetylhexosaminidase-like domain"/>
    <property type="match status" value="1"/>
</dbReference>
<dbReference type="InterPro" id="IPR029018">
    <property type="entry name" value="Hex-like_dom2"/>
</dbReference>
<dbReference type="Pfam" id="PF17829">
    <property type="entry name" value="GH115_C"/>
    <property type="match status" value="1"/>
</dbReference>
<dbReference type="Gene3D" id="1.20.58.2150">
    <property type="match status" value="1"/>
</dbReference>
<evidence type="ECO:0000256" key="1">
    <source>
        <dbReference type="ARBA" id="ARBA00022801"/>
    </source>
</evidence>
<keyword evidence="4" id="KW-1185">Reference proteome</keyword>
<feature type="domain" description="Gylcosyl hydrolase 115 C-terminal" evidence="2">
    <location>
        <begin position="665"/>
        <end position="838"/>
    </location>
</feature>